<dbReference type="InterPro" id="IPR052562">
    <property type="entry name" value="Ketohexokinase-related"/>
</dbReference>
<accession>A0A0D8LBP2</accession>
<dbReference type="Proteomes" id="UP000032582">
    <property type="component" value="Unassembled WGS sequence"/>
</dbReference>
<dbReference type="PANTHER" id="PTHR42774:SF3">
    <property type="entry name" value="KETOHEXOKINASE"/>
    <property type="match status" value="1"/>
</dbReference>
<evidence type="ECO:0000313" key="5">
    <source>
        <dbReference type="Proteomes" id="UP000032582"/>
    </source>
</evidence>
<dbReference type="InterPro" id="IPR029056">
    <property type="entry name" value="Ribokinase-like"/>
</dbReference>
<evidence type="ECO:0000313" key="4">
    <source>
        <dbReference type="EMBL" id="KJF79189.1"/>
    </source>
</evidence>
<dbReference type="PATRIC" id="fig|582.24.peg.341"/>
<evidence type="ECO:0000259" key="3">
    <source>
        <dbReference type="Pfam" id="PF00294"/>
    </source>
</evidence>
<comment type="caution">
    <text evidence="4">The sequence shown here is derived from an EMBL/GenBank/DDBJ whole genome shotgun (WGS) entry which is preliminary data.</text>
</comment>
<dbReference type="GO" id="GO:0016301">
    <property type="term" value="F:kinase activity"/>
    <property type="evidence" value="ECO:0007669"/>
    <property type="project" value="UniProtKB-KW"/>
</dbReference>
<evidence type="ECO:0000256" key="1">
    <source>
        <dbReference type="ARBA" id="ARBA00022679"/>
    </source>
</evidence>
<dbReference type="SUPFAM" id="SSF53613">
    <property type="entry name" value="Ribokinase-like"/>
    <property type="match status" value="1"/>
</dbReference>
<name>A0A0D8LBP2_MORMO</name>
<proteinExistence type="predicted"/>
<feature type="domain" description="Carbohydrate kinase PfkB" evidence="3">
    <location>
        <begin position="25"/>
        <end position="301"/>
    </location>
</feature>
<evidence type="ECO:0000256" key="2">
    <source>
        <dbReference type="ARBA" id="ARBA00022777"/>
    </source>
</evidence>
<dbReference type="Gene3D" id="3.40.1190.20">
    <property type="match status" value="1"/>
</dbReference>
<dbReference type="InterPro" id="IPR011611">
    <property type="entry name" value="PfkB_dom"/>
</dbReference>
<dbReference type="PROSITE" id="PS00584">
    <property type="entry name" value="PFKB_KINASES_2"/>
    <property type="match status" value="1"/>
</dbReference>
<reference evidence="4 5" key="1">
    <citation type="submission" date="2015-02" db="EMBL/GenBank/DDBJ databases">
        <title>Whole genome shotgun sequencing of cultured foodborne pathogen.</title>
        <authorList>
            <person name="Timme R."/>
            <person name="Allard M.W."/>
            <person name="Strain E."/>
            <person name="Evans P.S."/>
            <person name="Brown E."/>
        </authorList>
    </citation>
    <scope>NUCLEOTIDE SEQUENCE [LARGE SCALE GENOMIC DNA]</scope>
    <source>
        <strain evidence="4 5">GCSL-TSO-24</strain>
    </source>
</reference>
<sequence length="321" mass="36001">MAVISVGLSCFDQFFFLNRWPEENSKNFSGDFIESGGGPCANAAWLLGLWGEDIYFTGHLNHDIYGQKIIDEFHDVGVNTDYVIFNDEMITPLASVLVNQLNGSRTIITRKLVSPPRMTFEEKLKIDELIARLTQEDKGEVITVLIDGHEPELSEYILTRLPDARVVMDAGSLRESNLNLAKYTDYLVASENFARDLIEIDKFTTDIQLKTALTELNKLARGEAFITLGEKGCAYLQNGMLTISPAFICNAIDTTGAGDIFHGAFTYGVHYNWHIENIILFASLSAAISIEKKGVRESMPDLADVHNAVNKYERNLKHYFD</sequence>
<dbReference type="PANTHER" id="PTHR42774">
    <property type="entry name" value="PHOSPHOTRANSFERASE SYSTEM TRANSPORT PROTEIN"/>
    <property type="match status" value="1"/>
</dbReference>
<dbReference type="Pfam" id="PF00294">
    <property type="entry name" value="PfkB"/>
    <property type="match status" value="1"/>
</dbReference>
<organism evidence="4 5">
    <name type="scientific">Morganella morganii</name>
    <name type="common">Proteus morganii</name>
    <dbReference type="NCBI Taxonomy" id="582"/>
    <lineage>
        <taxon>Bacteria</taxon>
        <taxon>Pseudomonadati</taxon>
        <taxon>Pseudomonadota</taxon>
        <taxon>Gammaproteobacteria</taxon>
        <taxon>Enterobacterales</taxon>
        <taxon>Morganellaceae</taxon>
        <taxon>Morganella</taxon>
    </lineage>
</organism>
<protein>
    <submittedName>
        <fullName evidence="4">Kinase</fullName>
    </submittedName>
</protein>
<keyword evidence="2 4" id="KW-0418">Kinase</keyword>
<dbReference type="InterPro" id="IPR002173">
    <property type="entry name" value="Carboh/pur_kinase_PfkB_CS"/>
</dbReference>
<dbReference type="EMBL" id="JZSH01000004">
    <property type="protein sequence ID" value="KJF79189.1"/>
    <property type="molecule type" value="Genomic_DNA"/>
</dbReference>
<dbReference type="AlphaFoldDB" id="A0A0D8LBP2"/>
<gene>
    <name evidence="4" type="ORF">UA45_01065</name>
</gene>
<keyword evidence="1" id="KW-0808">Transferase</keyword>